<accession>A0A0C5VS82</accession>
<evidence type="ECO:0000259" key="2">
    <source>
        <dbReference type="Pfam" id="PF18945"/>
    </source>
</evidence>
<sequence length="816" mass="91369">MSESIQKVLTRRRPPRVKITYDVETGGAIEKKELPFIVGIFSDLSGPNPVSAKPPLKERALVEIDAETFDAVMASYTPGIKFKYQLLDASGQPGDEKTGTLGFNRLEHFAPLQVVKRFTPLSEVYTRRGHIRDVQARVESHDGMEELFFRILSCDETGKQYRDALVAGYPADKPESWSAPSITLSYGGTDEAIKAQFEADQQLLNQIAVEKVLGDINSGMGLVADSLLGRFFREGVIHSELDNICTSYQDADENLKARNQGFMDVYRQHIQDVEGLEQWFIDLSVAAAAALEEEQKAPADQDAAVIEWLLTVRKSCSLDRMRLWRGDDFAAILGDKAPADLATVADELKPYVNHLIGWVVCNRVAINERQKVPSLNLSKLIDFQVAELDDQIGFTLNAIMHSEGFRSLEATWRGLHYLVSRSETGKMLKLRVLNVSRSELRDDLDKAVEFDQSLVFKMIYEAEYGTYGGDPYSLLVGDYYFGRDSESIHLLNKISEVAASAHAPFLASVEPNMFGLENFEKLAKPRDLGKIFESVELNEWRSFREKEDSRYVALTLPRVLLRLPYGEKSMAVEGMRYEEQVLESYGKPAKDVGSVDYEHCLWGNPAFILAERITRAFTLYGWTAAIRGVESGGLVQDLPNYTYRTDSGDINLLCPTQVAITDRREKELNDLGFISLCHCKGTNQAAFFGGQTTNMPKKYLSDAANSNAAISAMLPYVLAASRFAHYVKVIMRDKVGSFLTRANVETFLNDWASQYILLDDEATQDVKASYPLRAAKIQVTEIPGKPGAYNATMFLKPHFQLEELTTSIRLVAELPA</sequence>
<gene>
    <name evidence="3" type="ORF">YC6258_05499</name>
</gene>
<dbReference type="Pfam" id="PF05591">
    <property type="entry name" value="T6SS_VipA"/>
    <property type="match status" value="1"/>
</dbReference>
<evidence type="ECO:0000313" key="3">
    <source>
        <dbReference type="EMBL" id="AJQ97527.1"/>
    </source>
</evidence>
<dbReference type="OrthoDB" id="9764000at2"/>
<evidence type="ECO:0008006" key="5">
    <source>
        <dbReference type="Google" id="ProtNLM"/>
    </source>
</evidence>
<dbReference type="InterPro" id="IPR010269">
    <property type="entry name" value="T6SS_TssC-like"/>
</dbReference>
<dbReference type="AlphaFoldDB" id="A0A0C5VS82"/>
<feature type="domain" description="TssC1 C-terminal" evidence="2">
    <location>
        <begin position="704"/>
        <end position="814"/>
    </location>
</feature>
<name>A0A0C5VS82_9GAMM</name>
<organism evidence="3 4">
    <name type="scientific">Gynuella sunshinyii YC6258</name>
    <dbReference type="NCBI Taxonomy" id="1445510"/>
    <lineage>
        <taxon>Bacteria</taxon>
        <taxon>Pseudomonadati</taxon>
        <taxon>Pseudomonadota</taxon>
        <taxon>Gammaproteobacteria</taxon>
        <taxon>Oceanospirillales</taxon>
        <taxon>Saccharospirillaceae</taxon>
        <taxon>Gynuella</taxon>
    </lineage>
</organism>
<dbReference type="Pfam" id="PF18945">
    <property type="entry name" value="VipB_2"/>
    <property type="match status" value="1"/>
</dbReference>
<feature type="domain" description="TssC1 N-terminal" evidence="1">
    <location>
        <begin position="384"/>
        <end position="693"/>
    </location>
</feature>
<dbReference type="HOGENOM" id="CLU_018386_3_0_6"/>
<dbReference type="PANTHER" id="PTHR35565:SF3">
    <property type="entry name" value="TYPE VI SECRETION SYSTEM SHEATH PROTEIN TSSC1"/>
    <property type="match status" value="1"/>
</dbReference>
<reference evidence="3 4" key="1">
    <citation type="submission" date="2014-01" db="EMBL/GenBank/DDBJ databases">
        <title>Full genme sequencing of cellulolytic bacterium Gynuella sunshinyii YC6258T gen. nov., sp. nov.</title>
        <authorList>
            <person name="Khan H."/>
            <person name="Chung E.J."/>
            <person name="Chung Y.R."/>
        </authorList>
    </citation>
    <scope>NUCLEOTIDE SEQUENCE [LARGE SCALE GENOMIC DNA]</scope>
    <source>
        <strain evidence="3 4">YC6258</strain>
    </source>
</reference>
<dbReference type="Proteomes" id="UP000032266">
    <property type="component" value="Chromosome"/>
</dbReference>
<dbReference type="PATRIC" id="fig|1445510.3.peg.5465"/>
<dbReference type="KEGG" id="gsn:YC6258_05499"/>
<dbReference type="InterPro" id="IPR008312">
    <property type="entry name" value="T6SS_TssB1"/>
</dbReference>
<dbReference type="Pfam" id="PF05943">
    <property type="entry name" value="VipB"/>
    <property type="match status" value="1"/>
</dbReference>
<dbReference type="NCBIfam" id="TIGR03355">
    <property type="entry name" value="VI_chp_2"/>
    <property type="match status" value="1"/>
</dbReference>
<keyword evidence="4" id="KW-1185">Reference proteome</keyword>
<proteinExistence type="predicted"/>
<dbReference type="EMBL" id="CP007142">
    <property type="protein sequence ID" value="AJQ97527.1"/>
    <property type="molecule type" value="Genomic_DNA"/>
</dbReference>
<protein>
    <recommendedName>
        <fullName evidence="5">Type VI secretion protein, EvpB/VC_A0108 family</fullName>
    </recommendedName>
</protein>
<dbReference type="RefSeq" id="WP_044619248.1">
    <property type="nucleotide sequence ID" value="NZ_CP007142.1"/>
</dbReference>
<dbReference type="PANTHER" id="PTHR35565">
    <property type="entry name" value="CYTOPLASMIC PROTEIN-RELATED"/>
    <property type="match status" value="1"/>
</dbReference>
<dbReference type="InterPro" id="IPR044032">
    <property type="entry name" value="TssC1_C"/>
</dbReference>
<dbReference type="InterPro" id="IPR044031">
    <property type="entry name" value="TssC1_N"/>
</dbReference>
<evidence type="ECO:0000313" key="4">
    <source>
        <dbReference type="Proteomes" id="UP000032266"/>
    </source>
</evidence>
<dbReference type="STRING" id="1445510.YC6258_05499"/>
<evidence type="ECO:0000259" key="1">
    <source>
        <dbReference type="Pfam" id="PF05943"/>
    </source>
</evidence>